<feature type="compositionally biased region" description="Pro residues" evidence="1">
    <location>
        <begin position="100"/>
        <end position="116"/>
    </location>
</feature>
<dbReference type="EMBL" id="JAHCDA010000003">
    <property type="protein sequence ID" value="MBS7812355.1"/>
    <property type="molecule type" value="Genomic_DNA"/>
</dbReference>
<name>A0ABS5QF79_9PROT</name>
<reference evidence="2 3" key="1">
    <citation type="submission" date="2021-05" db="EMBL/GenBank/DDBJ databases">
        <title>Roseococcus sp. XZZS9, whole genome shotgun sequencing project.</title>
        <authorList>
            <person name="Zhao G."/>
            <person name="Shen L."/>
        </authorList>
    </citation>
    <scope>NUCLEOTIDE SEQUENCE [LARGE SCALE GENOMIC DNA]</scope>
    <source>
        <strain evidence="2 3">XZZS9</strain>
    </source>
</reference>
<organism evidence="2 3">
    <name type="scientific">Roseococcus pinisoli</name>
    <dbReference type="NCBI Taxonomy" id="2835040"/>
    <lineage>
        <taxon>Bacteria</taxon>
        <taxon>Pseudomonadati</taxon>
        <taxon>Pseudomonadota</taxon>
        <taxon>Alphaproteobacteria</taxon>
        <taxon>Acetobacterales</taxon>
        <taxon>Roseomonadaceae</taxon>
        <taxon>Roseococcus</taxon>
    </lineage>
</organism>
<comment type="caution">
    <text evidence="2">The sequence shown here is derived from an EMBL/GenBank/DDBJ whole genome shotgun (WGS) entry which is preliminary data.</text>
</comment>
<accession>A0ABS5QF79</accession>
<feature type="region of interest" description="Disordered" evidence="1">
    <location>
        <begin position="73"/>
        <end position="146"/>
    </location>
</feature>
<evidence type="ECO:0000313" key="2">
    <source>
        <dbReference type="EMBL" id="MBS7812355.1"/>
    </source>
</evidence>
<evidence type="ECO:0000313" key="3">
    <source>
        <dbReference type="Proteomes" id="UP000766336"/>
    </source>
</evidence>
<keyword evidence="3" id="KW-1185">Reference proteome</keyword>
<dbReference type="RefSeq" id="WP_213671063.1">
    <property type="nucleotide sequence ID" value="NZ_JAHCDA010000003.1"/>
</dbReference>
<proteinExistence type="predicted"/>
<sequence length="146" mass="14836">MPIAYLTAAATFARGHMIWANGPAKEGPRGVFTSPTGEPAVGRVVDEKLAEELELSGYFTIAAEPINAPRPAVFEPVSEPAPAAPAPESTASATIAVPEAPTPPVALPPVAEPSPATPGSRVKIIKPPIPAPAPAEAKDEDPAVPV</sequence>
<dbReference type="Proteomes" id="UP000766336">
    <property type="component" value="Unassembled WGS sequence"/>
</dbReference>
<feature type="compositionally biased region" description="Basic and acidic residues" evidence="1">
    <location>
        <begin position="136"/>
        <end position="146"/>
    </location>
</feature>
<protein>
    <submittedName>
        <fullName evidence="2">Uncharacterized protein</fullName>
    </submittedName>
</protein>
<evidence type="ECO:0000256" key="1">
    <source>
        <dbReference type="SAM" id="MobiDB-lite"/>
    </source>
</evidence>
<feature type="compositionally biased region" description="Low complexity" evidence="1">
    <location>
        <begin position="73"/>
        <end position="99"/>
    </location>
</feature>
<gene>
    <name evidence="2" type="ORF">KHU32_15500</name>
</gene>